<protein>
    <recommendedName>
        <fullName evidence="3">Sce7726 family protein</fullName>
    </recommendedName>
</protein>
<dbReference type="Proteomes" id="UP000732377">
    <property type="component" value="Unassembled WGS sequence"/>
</dbReference>
<dbReference type="EMBL" id="PIUK01000385">
    <property type="protein sequence ID" value="MBY6278207.1"/>
    <property type="molecule type" value="Genomic_DNA"/>
</dbReference>
<evidence type="ECO:0008006" key="3">
    <source>
        <dbReference type="Google" id="ProtNLM"/>
    </source>
</evidence>
<comment type="caution">
    <text evidence="1">The sequence shown here is derived from an EMBL/GenBank/DDBJ whole genome shotgun (WGS) entry which is preliminary data.</text>
</comment>
<name>A0A953I4E7_SYMTR</name>
<organism evidence="1 2">
    <name type="scientific">Symbiobacterium thermophilum</name>
    <dbReference type="NCBI Taxonomy" id="2734"/>
    <lineage>
        <taxon>Bacteria</taxon>
        <taxon>Bacillati</taxon>
        <taxon>Bacillota</taxon>
        <taxon>Clostridia</taxon>
        <taxon>Eubacteriales</taxon>
        <taxon>Symbiobacteriaceae</taxon>
        <taxon>Symbiobacterium</taxon>
    </lineage>
</organism>
<dbReference type="InterPro" id="IPR047729">
    <property type="entry name" value="Sce7726-like"/>
</dbReference>
<gene>
    <name evidence="1" type="ORF">CWE10_18945</name>
</gene>
<accession>A0A953I4E7</accession>
<dbReference type="NCBIfam" id="NF033832">
    <property type="entry name" value="sce7726_fam"/>
    <property type="match status" value="1"/>
</dbReference>
<sequence length="196" mass="22291">MHDVDIRQALKAKLETLYQDDPDTLILDELGLFQGATRVDVAVINGEITGYEIKSDRDTLARLPAQVDLYSRILDRAILVVGPSHLEAVTTIVPNWWGIQEAVVVDESVVLVTHREPAVNPNVDPYALVQLLWRSEALEVLEELGLDRGLRSKPRHILWNTLVDHLPIDDLRAKVRSRMKSRKNWRAGRQRRPGDD</sequence>
<dbReference type="AlphaFoldDB" id="A0A953I4E7"/>
<proteinExistence type="predicted"/>
<reference evidence="1" key="1">
    <citation type="submission" date="2017-11" db="EMBL/GenBank/DDBJ databases">
        <title>Three new genomes from thermophilic consortium.</title>
        <authorList>
            <person name="Quaggio R."/>
            <person name="Amgarten D."/>
            <person name="Setubal J.C."/>
        </authorList>
    </citation>
    <scope>NUCLEOTIDE SEQUENCE</scope>
    <source>
        <strain evidence="1">ZCTH01-B2</strain>
    </source>
</reference>
<evidence type="ECO:0000313" key="1">
    <source>
        <dbReference type="EMBL" id="MBY6278207.1"/>
    </source>
</evidence>
<dbReference type="RefSeq" id="WP_273381644.1">
    <property type="nucleotide sequence ID" value="NZ_PIUK01000385.1"/>
</dbReference>
<evidence type="ECO:0000313" key="2">
    <source>
        <dbReference type="Proteomes" id="UP000732377"/>
    </source>
</evidence>